<dbReference type="OrthoDB" id="3328413at2"/>
<name>A0A4P7C263_9GAMM</name>
<keyword evidence="2" id="KW-1185">Reference proteome</keyword>
<accession>A0A4P7C263</accession>
<dbReference type="PROSITE" id="PS51257">
    <property type="entry name" value="PROKAR_LIPOPROTEIN"/>
    <property type="match status" value="1"/>
</dbReference>
<dbReference type="RefSeq" id="WP_134358219.1">
    <property type="nucleotide sequence ID" value="NZ_CP038033.1"/>
</dbReference>
<dbReference type="Proteomes" id="UP000294325">
    <property type="component" value="Chromosome"/>
</dbReference>
<dbReference type="KEGG" id="nwr:E3U44_10940"/>
<gene>
    <name evidence="1" type="ORF">E3U44_10940</name>
</gene>
<evidence type="ECO:0000313" key="1">
    <source>
        <dbReference type="EMBL" id="QBQ54972.1"/>
    </source>
</evidence>
<evidence type="ECO:0000313" key="2">
    <source>
        <dbReference type="Proteomes" id="UP000294325"/>
    </source>
</evidence>
<sequence length="207" mass="23230">MSKMLGEKIMNSLSRKGLWTMLLLLAGCNEVPKGEQNPTMAQHREETAVVQRIDGGTLTTAPETAALPSPAKFTKVLAVDMRVDKHNTVVLKNPRIYYGAPPNSLGNPPMFMAQLLNPQGTVIFTALLWDPRWTFVWSDEENRDFVDVAEAAETVVIVPFKRNMSTMRLVRKEERMASIDLSQAIAAFCAQHREDPDCHRPDPEKPQ</sequence>
<protein>
    <submittedName>
        <fullName evidence="1">Uncharacterized protein</fullName>
    </submittedName>
</protein>
<proteinExistence type="predicted"/>
<dbReference type="EMBL" id="CP038033">
    <property type="protein sequence ID" value="QBQ54972.1"/>
    <property type="molecule type" value="Genomic_DNA"/>
</dbReference>
<dbReference type="AlphaFoldDB" id="A0A4P7C263"/>
<reference evidence="1 2" key="1">
    <citation type="submission" date="2019-03" db="EMBL/GenBank/DDBJ databases">
        <title>The genome sequence of Nitrosococcus wardiae strain D1FHST reveals the archetypal metabolic capacity of ammonia-oxidizing Gammaproteobacteria.</title>
        <authorList>
            <person name="Wang L."/>
            <person name="Lim C.K."/>
            <person name="Hanson T.E."/>
            <person name="Dang H."/>
            <person name="Klotz M.G."/>
        </authorList>
    </citation>
    <scope>NUCLEOTIDE SEQUENCE [LARGE SCALE GENOMIC DNA]</scope>
    <source>
        <strain evidence="1 2">D1FHS</strain>
    </source>
</reference>
<organism evidence="1 2">
    <name type="scientific">Nitrosococcus wardiae</name>
    <dbReference type="NCBI Taxonomy" id="1814290"/>
    <lineage>
        <taxon>Bacteria</taxon>
        <taxon>Pseudomonadati</taxon>
        <taxon>Pseudomonadota</taxon>
        <taxon>Gammaproteobacteria</taxon>
        <taxon>Chromatiales</taxon>
        <taxon>Chromatiaceae</taxon>
        <taxon>Nitrosococcus</taxon>
    </lineage>
</organism>